<protein>
    <submittedName>
        <fullName evidence="1">Uncharacterized protein</fullName>
    </submittedName>
</protein>
<gene>
    <name evidence="1" type="ORF">GCM10022267_30420</name>
</gene>
<dbReference type="EMBL" id="BAABBE010000007">
    <property type="protein sequence ID" value="GAA3641893.1"/>
    <property type="molecule type" value="Genomic_DNA"/>
</dbReference>
<reference evidence="2" key="1">
    <citation type="journal article" date="2019" name="Int. J. Syst. Evol. Microbiol.">
        <title>The Global Catalogue of Microorganisms (GCM) 10K type strain sequencing project: providing services to taxonomists for standard genome sequencing and annotation.</title>
        <authorList>
            <consortium name="The Broad Institute Genomics Platform"/>
            <consortium name="The Broad Institute Genome Sequencing Center for Infectious Disease"/>
            <person name="Wu L."/>
            <person name="Ma J."/>
        </authorList>
    </citation>
    <scope>NUCLEOTIDE SEQUENCE [LARGE SCALE GENOMIC DNA]</scope>
    <source>
        <strain evidence="2">JCM 17494</strain>
    </source>
</reference>
<organism evidence="1 2">
    <name type="scientific">Lentzea roselyniae</name>
    <dbReference type="NCBI Taxonomy" id="531940"/>
    <lineage>
        <taxon>Bacteria</taxon>
        <taxon>Bacillati</taxon>
        <taxon>Actinomycetota</taxon>
        <taxon>Actinomycetes</taxon>
        <taxon>Pseudonocardiales</taxon>
        <taxon>Pseudonocardiaceae</taxon>
        <taxon>Lentzea</taxon>
    </lineage>
</organism>
<accession>A0ABP7AVS5</accession>
<evidence type="ECO:0000313" key="2">
    <source>
        <dbReference type="Proteomes" id="UP001500711"/>
    </source>
</evidence>
<dbReference type="Proteomes" id="UP001500711">
    <property type="component" value="Unassembled WGS sequence"/>
</dbReference>
<comment type="caution">
    <text evidence="1">The sequence shown here is derived from an EMBL/GenBank/DDBJ whole genome shotgun (WGS) entry which is preliminary data.</text>
</comment>
<keyword evidence="2" id="KW-1185">Reference proteome</keyword>
<sequence length="43" mass="4943">MLRQDPIGAVLRPDDPLARRDRLTTGDLAGRDWFQFQEGTDEI</sequence>
<evidence type="ECO:0000313" key="1">
    <source>
        <dbReference type="EMBL" id="GAA3641893.1"/>
    </source>
</evidence>
<name>A0ABP7AVS5_9PSEU</name>
<proteinExistence type="predicted"/>